<evidence type="ECO:0000256" key="9">
    <source>
        <dbReference type="ARBA" id="ARBA00022989"/>
    </source>
</evidence>
<keyword evidence="10" id="KW-0406">Ion transport</keyword>
<keyword evidence="5" id="KW-0813">Transport</keyword>
<feature type="transmembrane region" description="Helical" evidence="13">
    <location>
        <begin position="203"/>
        <end position="224"/>
    </location>
</feature>
<dbReference type="Pfam" id="PF01554">
    <property type="entry name" value="MatE"/>
    <property type="match status" value="2"/>
</dbReference>
<dbReference type="InterPro" id="IPR002528">
    <property type="entry name" value="MATE_fam"/>
</dbReference>
<dbReference type="GO" id="GO:0005886">
    <property type="term" value="C:plasma membrane"/>
    <property type="evidence" value="ECO:0007669"/>
    <property type="project" value="UniProtKB-SubCell"/>
</dbReference>
<sequence>MEAKEEERRNVAKEVMEIAWPSIAEQMLVMAVGMISTIFVGRISAAALAAVGLINMVIFFLQAVFAGLSTGVTVVVARLVGEEDIEGVKTATSQSFIMAVFLTLLFTLLGYAFDIPIIKTLFGKIEPEVFEFAILYYRIALIGFPFMVIALILGGALRGAGDTKTPMYVTAVVNIINLILNALLVFGVPYKGRYLIPPFGVKGAAFSVTAARIVGGILLPYLIYSGKNQAGIAIRGPFKLDFDMMKRIIKIGVPASLEQLVMQGGFLVVQIIVSTMGTTAIAVYQIGMNANSLAFMPIFGFSIAATALVGRSLGAEEFDMAETYAKVSRNISVVVISVIGVFMFVFSKQLAALYTTDPEVIRVSASILKIFAVVEPFLAIMVVMAGVLRAAGDISYVVITTVVGLWLFRIVLGSFLAKNFGMDIYGIWIGVFTDFIVRSIMYIFRFRAGKWKYIKV</sequence>
<feature type="transmembrane region" description="Helical" evidence="13">
    <location>
        <begin position="133"/>
        <end position="156"/>
    </location>
</feature>
<evidence type="ECO:0000313" key="14">
    <source>
        <dbReference type="EMBL" id="HBT49066.1"/>
    </source>
</evidence>
<feature type="transmembrane region" description="Helical" evidence="13">
    <location>
        <begin position="331"/>
        <end position="354"/>
    </location>
</feature>
<dbReference type="GO" id="GO:0006811">
    <property type="term" value="P:monoatomic ion transport"/>
    <property type="evidence" value="ECO:0007669"/>
    <property type="project" value="UniProtKB-KW"/>
</dbReference>
<proteinExistence type="inferred from homology"/>
<feature type="transmembrane region" description="Helical" evidence="13">
    <location>
        <begin position="168"/>
        <end position="188"/>
    </location>
</feature>
<evidence type="ECO:0000256" key="13">
    <source>
        <dbReference type="SAM" id="Phobius"/>
    </source>
</evidence>
<dbReference type="PIRSF" id="PIRSF006603">
    <property type="entry name" value="DinF"/>
    <property type="match status" value="1"/>
</dbReference>
<evidence type="ECO:0000313" key="15">
    <source>
        <dbReference type="Proteomes" id="UP000264445"/>
    </source>
</evidence>
<evidence type="ECO:0000256" key="10">
    <source>
        <dbReference type="ARBA" id="ARBA00023065"/>
    </source>
</evidence>
<dbReference type="OMA" id="KISHHHI"/>
<feature type="transmembrane region" description="Helical" evidence="13">
    <location>
        <begin position="57"/>
        <end position="81"/>
    </location>
</feature>
<feature type="transmembrane region" description="Helical" evidence="13">
    <location>
        <begin position="424"/>
        <end position="444"/>
    </location>
</feature>
<feature type="transmembrane region" description="Helical" evidence="13">
    <location>
        <begin position="292"/>
        <end position="310"/>
    </location>
</feature>
<evidence type="ECO:0000256" key="1">
    <source>
        <dbReference type="ARBA" id="ARBA00003408"/>
    </source>
</evidence>
<reference evidence="14 15" key="1">
    <citation type="journal article" date="2018" name="Nat. Biotechnol.">
        <title>A standardized bacterial taxonomy based on genome phylogeny substantially revises the tree of life.</title>
        <authorList>
            <person name="Parks D.H."/>
            <person name="Chuvochina M."/>
            <person name="Waite D.W."/>
            <person name="Rinke C."/>
            <person name="Skarshewski A."/>
            <person name="Chaumeil P.A."/>
            <person name="Hugenholtz P."/>
        </authorList>
    </citation>
    <scope>NUCLEOTIDE SEQUENCE [LARGE SCALE GENOMIC DNA]</scope>
    <source>
        <strain evidence="14">UBA12544</strain>
    </source>
</reference>
<dbReference type="PANTHER" id="PTHR43298">
    <property type="entry name" value="MULTIDRUG RESISTANCE PROTEIN NORM-RELATED"/>
    <property type="match status" value="1"/>
</dbReference>
<dbReference type="GO" id="GO:0042910">
    <property type="term" value="F:xenobiotic transmembrane transporter activity"/>
    <property type="evidence" value="ECO:0007669"/>
    <property type="project" value="InterPro"/>
</dbReference>
<comment type="subcellular location">
    <subcellularLocation>
        <location evidence="2">Cell membrane</location>
        <topology evidence="2">Multi-pass membrane protein</topology>
    </subcellularLocation>
</comment>
<feature type="transmembrane region" description="Helical" evidence="13">
    <location>
        <begin position="28"/>
        <end position="51"/>
    </location>
</feature>
<keyword evidence="9 13" id="KW-1133">Transmembrane helix</keyword>
<evidence type="ECO:0000256" key="2">
    <source>
        <dbReference type="ARBA" id="ARBA00004651"/>
    </source>
</evidence>
<evidence type="ECO:0000256" key="3">
    <source>
        <dbReference type="ARBA" id="ARBA00010199"/>
    </source>
</evidence>
<keyword evidence="11 13" id="KW-0472">Membrane</keyword>
<organism evidence="14 15">
    <name type="scientific">Caldanaerobacter subterraneus</name>
    <dbReference type="NCBI Taxonomy" id="911092"/>
    <lineage>
        <taxon>Bacteria</taxon>
        <taxon>Bacillati</taxon>
        <taxon>Bacillota</taxon>
        <taxon>Clostridia</taxon>
        <taxon>Thermoanaerobacterales</taxon>
        <taxon>Thermoanaerobacteraceae</taxon>
        <taxon>Caldanaerobacter</taxon>
    </lineage>
</organism>
<evidence type="ECO:0000256" key="12">
    <source>
        <dbReference type="ARBA" id="ARBA00031636"/>
    </source>
</evidence>
<feature type="transmembrane region" description="Helical" evidence="13">
    <location>
        <begin position="266"/>
        <end position="286"/>
    </location>
</feature>
<evidence type="ECO:0000256" key="5">
    <source>
        <dbReference type="ARBA" id="ARBA00022448"/>
    </source>
</evidence>
<dbReference type="EMBL" id="DOLB01000076">
    <property type="protein sequence ID" value="HBT49066.1"/>
    <property type="molecule type" value="Genomic_DNA"/>
</dbReference>
<accession>A0A101E3R7</accession>
<dbReference type="CDD" id="cd13137">
    <property type="entry name" value="MATE_NorM_like"/>
    <property type="match status" value="1"/>
</dbReference>
<keyword evidence="8 13" id="KW-0812">Transmembrane</keyword>
<feature type="transmembrane region" description="Helical" evidence="13">
    <location>
        <begin position="93"/>
        <end position="113"/>
    </location>
</feature>
<evidence type="ECO:0000256" key="11">
    <source>
        <dbReference type="ARBA" id="ARBA00023136"/>
    </source>
</evidence>
<comment type="similarity">
    <text evidence="3">Belongs to the multi antimicrobial extrusion (MATE) (TC 2.A.66.1) family.</text>
</comment>
<dbReference type="InterPro" id="IPR048279">
    <property type="entry name" value="MdtK-like"/>
</dbReference>
<feature type="transmembrane region" description="Helical" evidence="13">
    <location>
        <begin position="394"/>
        <end position="412"/>
    </location>
</feature>
<gene>
    <name evidence="14" type="ORF">DEA61_04325</name>
</gene>
<evidence type="ECO:0000256" key="7">
    <source>
        <dbReference type="ARBA" id="ARBA00022475"/>
    </source>
</evidence>
<comment type="caution">
    <text evidence="14">The sequence shown here is derived from an EMBL/GenBank/DDBJ whole genome shotgun (WGS) entry which is preliminary data.</text>
</comment>
<keyword evidence="7" id="KW-1003">Cell membrane</keyword>
<dbReference type="PANTHER" id="PTHR43298:SF2">
    <property type="entry name" value="FMN_FAD EXPORTER YEEO-RELATED"/>
    <property type="match status" value="1"/>
</dbReference>
<comment type="function">
    <text evidence="1">Multidrug efflux pump.</text>
</comment>
<protein>
    <recommendedName>
        <fullName evidence="4">Probable multidrug resistance protein NorM</fullName>
    </recommendedName>
    <alternativeName>
        <fullName evidence="12">Multidrug-efflux transporter</fullName>
    </alternativeName>
</protein>
<name>A0A101E3R7_9THEO</name>
<dbReference type="NCBIfam" id="TIGR00797">
    <property type="entry name" value="matE"/>
    <property type="match status" value="1"/>
</dbReference>
<feature type="transmembrane region" description="Helical" evidence="13">
    <location>
        <begin position="366"/>
        <end position="387"/>
    </location>
</feature>
<keyword evidence="6" id="KW-0050">Antiport</keyword>
<evidence type="ECO:0000256" key="6">
    <source>
        <dbReference type="ARBA" id="ARBA00022449"/>
    </source>
</evidence>
<evidence type="ECO:0000256" key="8">
    <source>
        <dbReference type="ARBA" id="ARBA00022692"/>
    </source>
</evidence>
<dbReference type="Proteomes" id="UP000264445">
    <property type="component" value="Unassembled WGS sequence"/>
</dbReference>
<dbReference type="AlphaFoldDB" id="A0A101E3R7"/>
<dbReference type="RefSeq" id="WP_009610011.1">
    <property type="nucleotide sequence ID" value="NZ_DOLB01000076.1"/>
</dbReference>
<dbReference type="InterPro" id="IPR050222">
    <property type="entry name" value="MATE_MdtK"/>
</dbReference>
<evidence type="ECO:0000256" key="4">
    <source>
        <dbReference type="ARBA" id="ARBA00020268"/>
    </source>
</evidence>
<dbReference type="GO" id="GO:0015297">
    <property type="term" value="F:antiporter activity"/>
    <property type="evidence" value="ECO:0007669"/>
    <property type="project" value="UniProtKB-KW"/>
</dbReference>